<protein>
    <recommendedName>
        <fullName evidence="4">DUF4368 domain-containing protein</fullName>
    </recommendedName>
</protein>
<evidence type="ECO:0000313" key="2">
    <source>
        <dbReference type="EMBL" id="VUX40018.1"/>
    </source>
</evidence>
<evidence type="ECO:0000313" key="3">
    <source>
        <dbReference type="Proteomes" id="UP000408482"/>
    </source>
</evidence>
<keyword evidence="3" id="KW-1185">Reference proteome</keyword>
<evidence type="ECO:0008006" key="4">
    <source>
        <dbReference type="Google" id="ProtNLM"/>
    </source>
</evidence>
<accession>A0A564W605</accession>
<sequence>MNRRAYKEINNAELQKQSRQLTSEKMKLYGDYKDGRMERDSYKQRTEKISGQLDEINRKIEDAENSKKLLEQNELSDKIKLKDFLGIQKFDTEKLREIIKVIRVHSQDEIEIEWNFDDIFSEQR</sequence>
<dbReference type="EMBL" id="CABHNW010000138">
    <property type="protein sequence ID" value="VUX40018.1"/>
    <property type="molecule type" value="Genomic_DNA"/>
</dbReference>
<dbReference type="Proteomes" id="UP000408482">
    <property type="component" value="Unassembled WGS sequence"/>
</dbReference>
<name>A0A564W605_9FIRM</name>
<proteinExistence type="predicted"/>
<dbReference type="AlphaFoldDB" id="A0A564W605"/>
<keyword evidence="1" id="KW-0175">Coiled coil</keyword>
<evidence type="ECO:0000256" key="1">
    <source>
        <dbReference type="SAM" id="Coils"/>
    </source>
</evidence>
<feature type="coiled-coil region" evidence="1">
    <location>
        <begin position="46"/>
        <end position="73"/>
    </location>
</feature>
<gene>
    <name evidence="2" type="ORF">RSSSTS7063_00619</name>
</gene>
<organism evidence="2 3">
    <name type="scientific">Blautia luti</name>
    <dbReference type="NCBI Taxonomy" id="89014"/>
    <lineage>
        <taxon>Bacteria</taxon>
        <taxon>Bacillati</taxon>
        <taxon>Bacillota</taxon>
        <taxon>Clostridia</taxon>
        <taxon>Lachnospirales</taxon>
        <taxon>Lachnospiraceae</taxon>
        <taxon>Blautia</taxon>
    </lineage>
</organism>
<reference evidence="2 3" key="1">
    <citation type="submission" date="2019-07" db="EMBL/GenBank/DDBJ databases">
        <authorList>
            <person name="Hibberd C M."/>
            <person name="Gehrig L. J."/>
            <person name="Chang H.-W."/>
            <person name="Venkatesh S."/>
        </authorList>
    </citation>
    <scope>NUCLEOTIDE SEQUENCE [LARGE SCALE GENOMIC DNA]</scope>
    <source>
        <strain evidence="2">Blautia_luti_SSTS_Bg7063</strain>
    </source>
</reference>